<protein>
    <submittedName>
        <fullName evidence="1">Uncharacterized protein</fullName>
    </submittedName>
</protein>
<evidence type="ECO:0000313" key="1">
    <source>
        <dbReference type="EMBL" id="SVC08535.1"/>
    </source>
</evidence>
<name>A0A382JAC6_9ZZZZ</name>
<sequence length="54" mass="5654">MRITGPSLILAAFFAVLGSPASPQSVEDLAEANTIPEIELNAMRLTGAIDLDGR</sequence>
<proteinExistence type="predicted"/>
<dbReference type="EMBL" id="UINC01072706">
    <property type="protein sequence ID" value="SVC08535.1"/>
    <property type="molecule type" value="Genomic_DNA"/>
</dbReference>
<gene>
    <name evidence="1" type="ORF">METZ01_LOCUS261389</name>
</gene>
<dbReference type="AlphaFoldDB" id="A0A382JAC6"/>
<reference evidence="1" key="1">
    <citation type="submission" date="2018-05" db="EMBL/GenBank/DDBJ databases">
        <authorList>
            <person name="Lanie J.A."/>
            <person name="Ng W.-L."/>
            <person name="Kazmierczak K.M."/>
            <person name="Andrzejewski T.M."/>
            <person name="Davidsen T.M."/>
            <person name="Wayne K.J."/>
            <person name="Tettelin H."/>
            <person name="Glass J.I."/>
            <person name="Rusch D."/>
            <person name="Podicherti R."/>
            <person name="Tsui H.-C.T."/>
            <person name="Winkler M.E."/>
        </authorList>
    </citation>
    <scope>NUCLEOTIDE SEQUENCE</scope>
</reference>
<accession>A0A382JAC6</accession>
<feature type="non-terminal residue" evidence="1">
    <location>
        <position position="54"/>
    </location>
</feature>
<organism evidence="1">
    <name type="scientific">marine metagenome</name>
    <dbReference type="NCBI Taxonomy" id="408172"/>
    <lineage>
        <taxon>unclassified sequences</taxon>
        <taxon>metagenomes</taxon>
        <taxon>ecological metagenomes</taxon>
    </lineage>
</organism>